<evidence type="ECO:0000256" key="1">
    <source>
        <dbReference type="ARBA" id="ARBA00022801"/>
    </source>
</evidence>
<dbReference type="InterPro" id="IPR029058">
    <property type="entry name" value="AB_hydrolase_fold"/>
</dbReference>
<dbReference type="InterPro" id="IPR001375">
    <property type="entry name" value="Peptidase_S9_cat"/>
</dbReference>
<gene>
    <name evidence="3" type="ORF">FPZ24_16605</name>
</gene>
<dbReference type="KEGG" id="spai:FPZ24_16605"/>
<evidence type="ECO:0000259" key="2">
    <source>
        <dbReference type="Pfam" id="PF00326"/>
    </source>
</evidence>
<feature type="domain" description="Peptidase S9 prolyl oligopeptidase catalytic" evidence="2">
    <location>
        <begin position="454"/>
        <end position="660"/>
    </location>
</feature>
<dbReference type="PANTHER" id="PTHR42776:SF27">
    <property type="entry name" value="DIPEPTIDYL PEPTIDASE FAMILY MEMBER 6"/>
    <property type="match status" value="1"/>
</dbReference>
<dbReference type="SUPFAM" id="SSF53474">
    <property type="entry name" value="alpha/beta-Hydrolases"/>
    <property type="match status" value="1"/>
</dbReference>
<dbReference type="PANTHER" id="PTHR42776">
    <property type="entry name" value="SERINE PEPTIDASE S9 FAMILY MEMBER"/>
    <property type="match status" value="1"/>
</dbReference>
<dbReference type="AlphaFoldDB" id="A0A5B8LNH6"/>
<protein>
    <submittedName>
        <fullName evidence="3">S9 family peptidase</fullName>
    </submittedName>
</protein>
<evidence type="ECO:0000313" key="3">
    <source>
        <dbReference type="EMBL" id="QDZ09275.1"/>
    </source>
</evidence>
<dbReference type="Gene3D" id="3.40.50.1820">
    <property type="entry name" value="alpha/beta hydrolase"/>
    <property type="match status" value="1"/>
</dbReference>
<dbReference type="GO" id="GO:0006508">
    <property type="term" value="P:proteolysis"/>
    <property type="evidence" value="ECO:0007669"/>
    <property type="project" value="InterPro"/>
</dbReference>
<proteinExistence type="predicted"/>
<sequence>MAILGIAATASLSVGLAAQTKSLDATEAAKAFGARDSVLDVSISPDGKTLAVIQPTEGRGSVVMIAKVDGSGDFKPVLSSSGSPDRLTDCGWASDTRLICNIYMIGTVYGDKMGISRMMAINADGTGLKELTARQTGEAMGFALNGGDLVDWTGGKGDGSVLMTRVYIPEGSTGTITSNTREGLGVDRVDTRTLSRQTVEPPSPGATDYISDGRGHVRIMAIAKSNSLDQSTGTYIYRYRKKDDRNWQPLTTVTWSNYQADGFVPEAVDPDLDVVYGLEKVNGRTGLYKIALDGSLKKELVFDRPDAPIDSLTRVGRQHRVVGASWVTEKRTNTMFDPALKSLAAALSRALPKTPRISIVDASADEQQLVIFAASDSDPGHFYFFDRSTKRLSEIMMARPQLADVQLAQVKAIQYPAADGTMVPAYLTLPPGSDGKNLPVIVYPHGGPTARDEWNFDWVPQFFANRGFAVIQPNFRGSSGYGDAWFNKNGIRSWRTAIGDINDAGRWMIKQGIADPSKLAIVGWSYGGYAALQSQVVDPTLFKAVVAIAPVTDWGKMKDDAQGSSSKAQLDAVFGDAIVAEQGSPARNVAKFMAPVLMFQGDVDQNVPIGQSRLMAARLKGAGKKVEFYEYKGLDHQLEDNVARTDMLTKADAFLRSVLKM</sequence>
<dbReference type="GO" id="GO:0004252">
    <property type="term" value="F:serine-type endopeptidase activity"/>
    <property type="evidence" value="ECO:0007669"/>
    <property type="project" value="TreeGrafter"/>
</dbReference>
<dbReference type="Proteomes" id="UP000315673">
    <property type="component" value="Chromosome"/>
</dbReference>
<reference evidence="3 4" key="1">
    <citation type="submission" date="2019-07" db="EMBL/GenBank/DDBJ databases">
        <title>Full genome sequence of Sphingomonas sp. 4R-6-7(HKS19).</title>
        <authorList>
            <person name="Im W.-T."/>
        </authorList>
    </citation>
    <scope>NUCLEOTIDE SEQUENCE [LARGE SCALE GENOMIC DNA]</scope>
    <source>
        <strain evidence="3 4">HKS19</strain>
    </source>
</reference>
<dbReference type="SUPFAM" id="SSF82171">
    <property type="entry name" value="DPP6 N-terminal domain-like"/>
    <property type="match status" value="1"/>
</dbReference>
<dbReference type="Pfam" id="PF00326">
    <property type="entry name" value="Peptidase_S9"/>
    <property type="match status" value="1"/>
</dbReference>
<evidence type="ECO:0000313" key="4">
    <source>
        <dbReference type="Proteomes" id="UP000315673"/>
    </source>
</evidence>
<dbReference type="EMBL" id="CP042306">
    <property type="protein sequence ID" value="QDZ09275.1"/>
    <property type="molecule type" value="Genomic_DNA"/>
</dbReference>
<dbReference type="OrthoDB" id="128799at2"/>
<name>A0A5B8LNH6_9SPHN</name>
<keyword evidence="4" id="KW-1185">Reference proteome</keyword>
<accession>A0A5B8LNH6</accession>
<organism evidence="3 4">
    <name type="scientific">Sphingomonas panacisoli</name>
    <dbReference type="NCBI Taxonomy" id="1813879"/>
    <lineage>
        <taxon>Bacteria</taxon>
        <taxon>Pseudomonadati</taxon>
        <taxon>Pseudomonadota</taxon>
        <taxon>Alphaproteobacteria</taxon>
        <taxon>Sphingomonadales</taxon>
        <taxon>Sphingomonadaceae</taxon>
        <taxon>Sphingomonas</taxon>
    </lineage>
</organism>
<keyword evidence="1" id="KW-0378">Hydrolase</keyword>